<dbReference type="EMBL" id="JASPKZ010000012">
    <property type="protein sequence ID" value="KAJ9601571.1"/>
    <property type="molecule type" value="Genomic_DNA"/>
</dbReference>
<evidence type="ECO:0000256" key="5">
    <source>
        <dbReference type="ARBA" id="ARBA00022692"/>
    </source>
</evidence>
<reference evidence="13" key="1">
    <citation type="journal article" date="2023" name="IScience">
        <title>Live-bearing cockroach genome reveals convergent evolutionary mechanisms linked to viviparity in insects and beyond.</title>
        <authorList>
            <person name="Fouks B."/>
            <person name="Harrison M.C."/>
            <person name="Mikhailova A.A."/>
            <person name="Marchal E."/>
            <person name="English S."/>
            <person name="Carruthers M."/>
            <person name="Jennings E.C."/>
            <person name="Chiamaka E.L."/>
            <person name="Frigard R.A."/>
            <person name="Pippel M."/>
            <person name="Attardo G.M."/>
            <person name="Benoit J.B."/>
            <person name="Bornberg-Bauer E."/>
            <person name="Tobe S.S."/>
        </authorList>
    </citation>
    <scope>NUCLEOTIDE SEQUENCE</scope>
    <source>
        <strain evidence="13">Stay&amp;Tobe</strain>
    </source>
</reference>
<reference evidence="13" key="2">
    <citation type="submission" date="2023-05" db="EMBL/GenBank/DDBJ databases">
        <authorList>
            <person name="Fouks B."/>
        </authorList>
    </citation>
    <scope>NUCLEOTIDE SEQUENCE</scope>
    <source>
        <strain evidence="13">Stay&amp;Tobe</strain>
        <tissue evidence="13">Testes</tissue>
    </source>
</reference>
<evidence type="ECO:0000256" key="3">
    <source>
        <dbReference type="ARBA" id="ARBA00022475"/>
    </source>
</evidence>
<gene>
    <name evidence="13" type="ORF">L9F63_000314</name>
</gene>
<name>A0AAD8ETC7_DIPPU</name>
<comment type="caution">
    <text evidence="13">The sequence shown here is derived from an EMBL/GenBank/DDBJ whole genome shotgun (WGS) entry which is preliminary data.</text>
</comment>
<proteinExistence type="predicted"/>
<keyword evidence="6" id="KW-0732">Signal</keyword>
<dbReference type="Gene3D" id="3.80.10.10">
    <property type="entry name" value="Ribonuclease Inhibitor"/>
    <property type="match status" value="2"/>
</dbReference>
<keyword evidence="11" id="KW-1015">Disulfide bond</keyword>
<evidence type="ECO:0000256" key="1">
    <source>
        <dbReference type="ARBA" id="ARBA00004162"/>
    </source>
</evidence>
<keyword evidence="12" id="KW-0407">Ion channel</keyword>
<evidence type="ECO:0000313" key="14">
    <source>
        <dbReference type="Proteomes" id="UP001233999"/>
    </source>
</evidence>
<keyword evidence="3" id="KW-1003">Cell membrane</keyword>
<dbReference type="PANTHER" id="PTHR46473">
    <property type="entry name" value="GH08155P"/>
    <property type="match status" value="1"/>
</dbReference>
<dbReference type="Pfam" id="PF13855">
    <property type="entry name" value="LRR_8"/>
    <property type="match status" value="1"/>
</dbReference>
<dbReference type="InterPro" id="IPR001611">
    <property type="entry name" value="Leu-rich_rpt"/>
</dbReference>
<evidence type="ECO:0000256" key="4">
    <source>
        <dbReference type="ARBA" id="ARBA00022614"/>
    </source>
</evidence>
<dbReference type="InterPro" id="IPR051432">
    <property type="entry name" value="KCNMA1_auxiliary"/>
</dbReference>
<accession>A0AAD8ETC7</accession>
<dbReference type="PROSITE" id="PS51450">
    <property type="entry name" value="LRR"/>
    <property type="match status" value="1"/>
</dbReference>
<keyword evidence="14" id="KW-1185">Reference proteome</keyword>
<dbReference type="GO" id="GO:0034220">
    <property type="term" value="P:monoatomic ion transmembrane transport"/>
    <property type="evidence" value="ECO:0007669"/>
    <property type="project" value="UniProtKB-KW"/>
</dbReference>
<keyword evidence="2" id="KW-0813">Transport</keyword>
<dbReference type="Proteomes" id="UP001233999">
    <property type="component" value="Unassembled WGS sequence"/>
</dbReference>
<dbReference type="GO" id="GO:0005886">
    <property type="term" value="C:plasma membrane"/>
    <property type="evidence" value="ECO:0007669"/>
    <property type="project" value="UniProtKB-SubCell"/>
</dbReference>
<evidence type="ECO:0000256" key="2">
    <source>
        <dbReference type="ARBA" id="ARBA00022448"/>
    </source>
</evidence>
<evidence type="ECO:0000256" key="12">
    <source>
        <dbReference type="ARBA" id="ARBA00023303"/>
    </source>
</evidence>
<evidence type="ECO:0000313" key="13">
    <source>
        <dbReference type="EMBL" id="KAJ9601571.1"/>
    </source>
</evidence>
<comment type="subcellular location">
    <subcellularLocation>
        <location evidence="1">Cell membrane</location>
        <topology evidence="1">Single-pass membrane protein</topology>
    </subcellularLocation>
</comment>
<evidence type="ECO:0000256" key="6">
    <source>
        <dbReference type="ARBA" id="ARBA00022729"/>
    </source>
</evidence>
<evidence type="ECO:0000256" key="10">
    <source>
        <dbReference type="ARBA" id="ARBA00023136"/>
    </source>
</evidence>
<keyword evidence="10" id="KW-0472">Membrane</keyword>
<dbReference type="AlphaFoldDB" id="A0AAD8ETC7"/>
<evidence type="ECO:0008006" key="15">
    <source>
        <dbReference type="Google" id="ProtNLM"/>
    </source>
</evidence>
<sequence length="365" mass="42651">MTIFKLPNLKSIAITDSKVHHVVSQNITNLSSLQCLNLSNNNIHLVDDNLIKHLPKLELLDLSFNNLTNLSMTPPTNNNFSLDVSNNTRLRCTYLQDLNNITNLNILNPNNTMCITVQKDYWFKYEDPVPYHELEKFKQIEQYCKIHTPCTCVVHRVIYLRDTFRGISVNCNGKNLTSLPEITNLKRIKTDPNYNDLLQLYAQNNQISSLQDIEGSDFIKKFQYLDIRDNKLNEIQTYIFSNVFENSRVDYLRVKLAGNKIKCDCNTAQQIKFWLLKHVKIIDDYENILCENFNTNIMSLDANKVCKYPRVWTDYINYIIAAEVVMLFLLISKVSYDYWVFRTAGYLPWPASKMPKMPCDWVLEA</sequence>
<evidence type="ECO:0000256" key="11">
    <source>
        <dbReference type="ARBA" id="ARBA00023157"/>
    </source>
</evidence>
<keyword evidence="7" id="KW-0677">Repeat</keyword>
<dbReference type="SMART" id="SM00369">
    <property type="entry name" value="LRR_TYP"/>
    <property type="match status" value="3"/>
</dbReference>
<evidence type="ECO:0000256" key="9">
    <source>
        <dbReference type="ARBA" id="ARBA00023065"/>
    </source>
</evidence>
<organism evidence="13 14">
    <name type="scientific">Diploptera punctata</name>
    <name type="common">Pacific beetle cockroach</name>
    <dbReference type="NCBI Taxonomy" id="6984"/>
    <lineage>
        <taxon>Eukaryota</taxon>
        <taxon>Metazoa</taxon>
        <taxon>Ecdysozoa</taxon>
        <taxon>Arthropoda</taxon>
        <taxon>Hexapoda</taxon>
        <taxon>Insecta</taxon>
        <taxon>Pterygota</taxon>
        <taxon>Neoptera</taxon>
        <taxon>Polyneoptera</taxon>
        <taxon>Dictyoptera</taxon>
        <taxon>Blattodea</taxon>
        <taxon>Blaberoidea</taxon>
        <taxon>Blaberidae</taxon>
        <taxon>Diplopterinae</taxon>
        <taxon>Diploptera</taxon>
    </lineage>
</organism>
<evidence type="ECO:0000256" key="8">
    <source>
        <dbReference type="ARBA" id="ARBA00022989"/>
    </source>
</evidence>
<protein>
    <recommendedName>
        <fullName evidence="15">Protein halfway</fullName>
    </recommendedName>
</protein>
<keyword evidence="8" id="KW-1133">Transmembrane helix</keyword>
<keyword evidence="9" id="KW-0406">Ion transport</keyword>
<dbReference type="PANTHER" id="PTHR46473:SF10">
    <property type="entry name" value="LD45603P-RELATED"/>
    <property type="match status" value="1"/>
</dbReference>
<evidence type="ECO:0000256" key="7">
    <source>
        <dbReference type="ARBA" id="ARBA00022737"/>
    </source>
</evidence>
<dbReference type="InterPro" id="IPR003591">
    <property type="entry name" value="Leu-rich_rpt_typical-subtyp"/>
</dbReference>
<dbReference type="InterPro" id="IPR032675">
    <property type="entry name" value="LRR_dom_sf"/>
</dbReference>
<keyword evidence="5" id="KW-0812">Transmembrane</keyword>
<dbReference type="SUPFAM" id="SSF52058">
    <property type="entry name" value="L domain-like"/>
    <property type="match status" value="1"/>
</dbReference>
<keyword evidence="4" id="KW-0433">Leucine-rich repeat</keyword>